<dbReference type="CDD" id="cd14702">
    <property type="entry name" value="bZIP_plant_GBF1"/>
    <property type="match status" value="1"/>
</dbReference>
<keyword evidence="2" id="KW-0805">Transcription regulation</keyword>
<dbReference type="GO" id="GO:0000976">
    <property type="term" value="F:transcription cis-regulatory region binding"/>
    <property type="evidence" value="ECO:0007669"/>
    <property type="project" value="TreeGrafter"/>
</dbReference>
<reference evidence="8 9" key="1">
    <citation type="journal article" date="2022" name="Nat. Plants">
        <title>Genomes of leafy and leafless Platanthera orchids illuminate the evolution of mycoheterotrophy.</title>
        <authorList>
            <person name="Li M.H."/>
            <person name="Liu K.W."/>
            <person name="Li Z."/>
            <person name="Lu H.C."/>
            <person name="Ye Q.L."/>
            <person name="Zhang D."/>
            <person name="Wang J.Y."/>
            <person name="Li Y.F."/>
            <person name="Zhong Z.M."/>
            <person name="Liu X."/>
            <person name="Yu X."/>
            <person name="Liu D.K."/>
            <person name="Tu X.D."/>
            <person name="Liu B."/>
            <person name="Hao Y."/>
            <person name="Liao X.Y."/>
            <person name="Jiang Y.T."/>
            <person name="Sun W.H."/>
            <person name="Chen J."/>
            <person name="Chen Y.Q."/>
            <person name="Ai Y."/>
            <person name="Zhai J.W."/>
            <person name="Wu S.S."/>
            <person name="Zhou Z."/>
            <person name="Hsiao Y.Y."/>
            <person name="Wu W.L."/>
            <person name="Chen Y.Y."/>
            <person name="Lin Y.F."/>
            <person name="Hsu J.L."/>
            <person name="Li C.Y."/>
            <person name="Wang Z.W."/>
            <person name="Zhao X."/>
            <person name="Zhong W.Y."/>
            <person name="Ma X.K."/>
            <person name="Ma L."/>
            <person name="Huang J."/>
            <person name="Chen G.Z."/>
            <person name="Huang M.Z."/>
            <person name="Huang L."/>
            <person name="Peng D.H."/>
            <person name="Luo Y.B."/>
            <person name="Zou S.Q."/>
            <person name="Chen S.P."/>
            <person name="Lan S."/>
            <person name="Tsai W.C."/>
            <person name="Van de Peer Y."/>
            <person name="Liu Z.J."/>
        </authorList>
    </citation>
    <scope>NUCLEOTIDE SEQUENCE [LARGE SCALE GENOMIC DNA]</scope>
    <source>
        <strain evidence="8">Lor287</strain>
    </source>
</reference>
<evidence type="ECO:0000256" key="4">
    <source>
        <dbReference type="ARBA" id="ARBA00023163"/>
    </source>
</evidence>
<dbReference type="SMART" id="SM00338">
    <property type="entry name" value="BRLZ"/>
    <property type="match status" value="1"/>
</dbReference>
<dbReference type="Proteomes" id="UP001418222">
    <property type="component" value="Unassembled WGS sequence"/>
</dbReference>
<accession>A0AAP0BH52</accession>
<dbReference type="PANTHER" id="PTHR45764:SF38">
    <property type="entry name" value="BZIP TRANSCRIPTION FACTOR 44"/>
    <property type="match status" value="1"/>
</dbReference>
<sequence>MPSSSGSTQLQKYSVTPAQRMEKRMLSNRESARRSRMRKQKQQDDLMAQVSYLRQQNYQILSALHITAQHSLGVESENSVLRARLMDLGSRLQFLQHLIHCINAEDSSSLLRPCMGCSAPKSSSIRL</sequence>
<evidence type="ECO:0000256" key="2">
    <source>
        <dbReference type="ARBA" id="ARBA00023015"/>
    </source>
</evidence>
<comment type="subcellular location">
    <subcellularLocation>
        <location evidence="1">Nucleus</location>
    </subcellularLocation>
</comment>
<dbReference type="SUPFAM" id="SSF57959">
    <property type="entry name" value="Leucine zipper domain"/>
    <property type="match status" value="1"/>
</dbReference>
<dbReference type="GO" id="GO:0045893">
    <property type="term" value="P:positive regulation of DNA-templated transcription"/>
    <property type="evidence" value="ECO:0007669"/>
    <property type="project" value="TreeGrafter"/>
</dbReference>
<evidence type="ECO:0000313" key="9">
    <source>
        <dbReference type="Proteomes" id="UP001418222"/>
    </source>
</evidence>
<keyword evidence="9" id="KW-1185">Reference proteome</keyword>
<evidence type="ECO:0000256" key="1">
    <source>
        <dbReference type="ARBA" id="ARBA00004123"/>
    </source>
</evidence>
<keyword evidence="4" id="KW-0804">Transcription</keyword>
<evidence type="ECO:0000259" key="7">
    <source>
        <dbReference type="PROSITE" id="PS50217"/>
    </source>
</evidence>
<feature type="region of interest" description="Disordered" evidence="6">
    <location>
        <begin position="1"/>
        <end position="41"/>
    </location>
</feature>
<dbReference type="InterPro" id="IPR046347">
    <property type="entry name" value="bZIP_sf"/>
</dbReference>
<evidence type="ECO:0000256" key="5">
    <source>
        <dbReference type="ARBA" id="ARBA00023242"/>
    </source>
</evidence>
<feature type="compositionally biased region" description="Basic and acidic residues" evidence="6">
    <location>
        <begin position="20"/>
        <end position="33"/>
    </location>
</feature>
<dbReference type="GO" id="GO:0005634">
    <property type="term" value="C:nucleus"/>
    <property type="evidence" value="ECO:0007669"/>
    <property type="project" value="UniProtKB-SubCell"/>
</dbReference>
<dbReference type="EMBL" id="JBBWWQ010000009">
    <property type="protein sequence ID" value="KAK8939120.1"/>
    <property type="molecule type" value="Genomic_DNA"/>
</dbReference>
<gene>
    <name evidence="8" type="primary">BZIP63</name>
    <name evidence="8" type="ORF">KSP39_PZI010840</name>
</gene>
<dbReference type="GO" id="GO:0046982">
    <property type="term" value="F:protein heterodimerization activity"/>
    <property type="evidence" value="ECO:0007669"/>
    <property type="project" value="UniProtKB-ARBA"/>
</dbReference>
<dbReference type="Gene3D" id="1.20.5.170">
    <property type="match status" value="1"/>
</dbReference>
<dbReference type="GO" id="GO:0003700">
    <property type="term" value="F:DNA-binding transcription factor activity"/>
    <property type="evidence" value="ECO:0007669"/>
    <property type="project" value="InterPro"/>
</dbReference>
<dbReference type="Pfam" id="PF00170">
    <property type="entry name" value="bZIP_1"/>
    <property type="match status" value="1"/>
</dbReference>
<dbReference type="FunFam" id="1.20.5.170:FF:000020">
    <property type="entry name" value="BZIP transcription factor"/>
    <property type="match status" value="1"/>
</dbReference>
<keyword evidence="5" id="KW-0539">Nucleus</keyword>
<evidence type="ECO:0000256" key="6">
    <source>
        <dbReference type="SAM" id="MobiDB-lite"/>
    </source>
</evidence>
<organism evidence="8 9">
    <name type="scientific">Platanthera zijinensis</name>
    <dbReference type="NCBI Taxonomy" id="2320716"/>
    <lineage>
        <taxon>Eukaryota</taxon>
        <taxon>Viridiplantae</taxon>
        <taxon>Streptophyta</taxon>
        <taxon>Embryophyta</taxon>
        <taxon>Tracheophyta</taxon>
        <taxon>Spermatophyta</taxon>
        <taxon>Magnoliopsida</taxon>
        <taxon>Liliopsida</taxon>
        <taxon>Asparagales</taxon>
        <taxon>Orchidaceae</taxon>
        <taxon>Orchidoideae</taxon>
        <taxon>Orchideae</taxon>
        <taxon>Orchidinae</taxon>
        <taxon>Platanthera</taxon>
    </lineage>
</organism>
<dbReference type="PANTHER" id="PTHR45764">
    <property type="entry name" value="BZIP TRANSCRIPTION FACTOR 44"/>
    <property type="match status" value="1"/>
</dbReference>
<keyword evidence="3" id="KW-0238">DNA-binding</keyword>
<dbReference type="PROSITE" id="PS50217">
    <property type="entry name" value="BZIP"/>
    <property type="match status" value="1"/>
</dbReference>
<feature type="domain" description="BZIP" evidence="7">
    <location>
        <begin position="18"/>
        <end position="60"/>
    </location>
</feature>
<evidence type="ECO:0000256" key="3">
    <source>
        <dbReference type="ARBA" id="ARBA00023125"/>
    </source>
</evidence>
<protein>
    <submittedName>
        <fullName evidence="8">Basic leucine zipper 63</fullName>
    </submittedName>
</protein>
<name>A0AAP0BH52_9ASPA</name>
<evidence type="ECO:0000313" key="8">
    <source>
        <dbReference type="EMBL" id="KAK8939120.1"/>
    </source>
</evidence>
<comment type="caution">
    <text evidence="8">The sequence shown here is derived from an EMBL/GenBank/DDBJ whole genome shotgun (WGS) entry which is preliminary data.</text>
</comment>
<feature type="compositionally biased region" description="Polar residues" evidence="6">
    <location>
        <begin position="1"/>
        <end position="17"/>
    </location>
</feature>
<dbReference type="PROSITE" id="PS00036">
    <property type="entry name" value="BZIP_BASIC"/>
    <property type="match status" value="1"/>
</dbReference>
<proteinExistence type="predicted"/>
<dbReference type="InterPro" id="IPR004827">
    <property type="entry name" value="bZIP"/>
</dbReference>
<dbReference type="AlphaFoldDB" id="A0AAP0BH52"/>
<dbReference type="InterPro" id="IPR045314">
    <property type="entry name" value="bZIP_plant_GBF1"/>
</dbReference>